<protein>
    <recommendedName>
        <fullName evidence="3">Glycosyltransferase family 29 (Sialyltransferase)</fullName>
    </recommendedName>
</protein>
<dbReference type="InterPro" id="IPR038578">
    <property type="entry name" value="GT29-like_sf"/>
</dbReference>
<proteinExistence type="predicted"/>
<evidence type="ECO:0008006" key="3">
    <source>
        <dbReference type="Google" id="ProtNLM"/>
    </source>
</evidence>
<dbReference type="Proteomes" id="UP001500956">
    <property type="component" value="Unassembled WGS sequence"/>
</dbReference>
<keyword evidence="2" id="KW-1185">Reference proteome</keyword>
<dbReference type="RefSeq" id="WP_345293407.1">
    <property type="nucleotide sequence ID" value="NZ_BAABID010000004.1"/>
</dbReference>
<dbReference type="Gene3D" id="3.90.1480.20">
    <property type="entry name" value="Glycosyl transferase family 29"/>
    <property type="match status" value="1"/>
</dbReference>
<evidence type="ECO:0000313" key="2">
    <source>
        <dbReference type="Proteomes" id="UP001500956"/>
    </source>
</evidence>
<dbReference type="EMBL" id="BAABID010000004">
    <property type="protein sequence ID" value="GAA4720680.1"/>
    <property type="molecule type" value="Genomic_DNA"/>
</dbReference>
<sequence>MDLTVSTMKRHVRHAAMERMRGGPHTRRQNAELAAVVADLGRLAADLSASAAWTDIQLTRAVIEVQAARADDLVDDHRATELALGRCGWWEPPSRTWDALLLVARRAVRREPALTARVVELLLDARPAEPEATALAAEAAAVLRTAERPRWRRRAAKRSSDDPIAVMLRERSAPAISDQDGWFGVEESLRAGDDLATAAGGALHASYLGEPGAVRGYGATLRATVARGLSIDAPLAPLLPILERTVAEPDAGGRPDLLGVRPMGLAGLREYLDGRSVCLVANSAELLDLELGAQIDSYDVVVRFNSFDLDPVRTGQRTDVHATIHLHDYNWDVPVDLRLVFGGIPGVWEESLRRHLRPSAQEFVGDESLRWPRNSLIGPELRDELAVPTTGFNMLVLLDYLDVCPRIDLFGFNFHSGDPYRRPDAMHLPVAAAHSYAIERRWVAERTVGTAPGRISLR</sequence>
<gene>
    <name evidence="1" type="ORF">GCM10023216_07100</name>
</gene>
<name>A0ABP8Y606_9MICO</name>
<evidence type="ECO:0000313" key="1">
    <source>
        <dbReference type="EMBL" id="GAA4720680.1"/>
    </source>
</evidence>
<comment type="caution">
    <text evidence="1">The sequence shown here is derived from an EMBL/GenBank/DDBJ whole genome shotgun (WGS) entry which is preliminary data.</text>
</comment>
<reference evidence="2" key="1">
    <citation type="journal article" date="2019" name="Int. J. Syst. Evol. Microbiol.">
        <title>The Global Catalogue of Microorganisms (GCM) 10K type strain sequencing project: providing services to taxonomists for standard genome sequencing and annotation.</title>
        <authorList>
            <consortium name="The Broad Institute Genomics Platform"/>
            <consortium name="The Broad Institute Genome Sequencing Center for Infectious Disease"/>
            <person name="Wu L."/>
            <person name="Ma J."/>
        </authorList>
    </citation>
    <scope>NUCLEOTIDE SEQUENCE [LARGE SCALE GENOMIC DNA]</scope>
    <source>
        <strain evidence="2">JCM 18063</strain>
    </source>
</reference>
<accession>A0ABP8Y606</accession>
<organism evidence="1 2">
    <name type="scientific">Isoptericola chiayiensis</name>
    <dbReference type="NCBI Taxonomy" id="579446"/>
    <lineage>
        <taxon>Bacteria</taxon>
        <taxon>Bacillati</taxon>
        <taxon>Actinomycetota</taxon>
        <taxon>Actinomycetes</taxon>
        <taxon>Micrococcales</taxon>
        <taxon>Promicromonosporaceae</taxon>
        <taxon>Isoptericola</taxon>
    </lineage>
</organism>